<name>A0A2U8PDB5_9BRAD</name>
<dbReference type="EMBL" id="CP029425">
    <property type="protein sequence ID" value="AWL95749.1"/>
    <property type="molecule type" value="Genomic_DNA"/>
</dbReference>
<protein>
    <recommendedName>
        <fullName evidence="3">DUF2188 domain-containing protein</fullName>
    </recommendedName>
</protein>
<dbReference type="GeneID" id="92966700"/>
<sequence>MTFTIGCRYRDYDKKSFEVEKDTAAEALATAENLERSDVEIEYINTPDHGRLDMWGFRRLYKDGS</sequence>
<evidence type="ECO:0000313" key="2">
    <source>
        <dbReference type="Proteomes" id="UP000215703"/>
    </source>
</evidence>
<dbReference type="KEGG" id="bot:CIT37_29125"/>
<proteinExistence type="predicted"/>
<dbReference type="RefSeq" id="WP_095425312.1">
    <property type="nucleotide sequence ID" value="NZ_CP029425.2"/>
</dbReference>
<organism evidence="1 2">
    <name type="scientific">Bradyrhizobium ottawaense</name>
    <dbReference type="NCBI Taxonomy" id="931866"/>
    <lineage>
        <taxon>Bacteria</taxon>
        <taxon>Pseudomonadati</taxon>
        <taxon>Pseudomonadota</taxon>
        <taxon>Alphaproteobacteria</taxon>
        <taxon>Hyphomicrobiales</taxon>
        <taxon>Nitrobacteraceae</taxon>
        <taxon>Bradyrhizobium</taxon>
    </lineage>
</organism>
<dbReference type="Proteomes" id="UP000215703">
    <property type="component" value="Chromosome"/>
</dbReference>
<gene>
    <name evidence="1" type="ORF">CIT37_29125</name>
</gene>
<dbReference type="AlphaFoldDB" id="A0A2U8PDB5"/>
<evidence type="ECO:0000313" key="1">
    <source>
        <dbReference type="EMBL" id="AWL95749.1"/>
    </source>
</evidence>
<evidence type="ECO:0008006" key="3">
    <source>
        <dbReference type="Google" id="ProtNLM"/>
    </source>
</evidence>
<reference evidence="1 2" key="2">
    <citation type="journal article" date="2017" name="Syst. Appl. Microbiol.">
        <title>Soybeans inoculated with root zone soils of Canadian native legumes harbour diverse and novel Bradyrhizobium spp. that possess agricultural potential.</title>
        <authorList>
            <person name="Bromfield E.S.P."/>
            <person name="Cloutier S."/>
            <person name="Tambong J.T."/>
            <person name="Tran Thi T.V."/>
        </authorList>
    </citation>
    <scope>NUCLEOTIDE SEQUENCE [LARGE SCALE GENOMIC DNA]</scope>
    <source>
        <strain evidence="1 2">OO99</strain>
    </source>
</reference>
<accession>A0A2U8PDB5</accession>
<reference evidence="1 2" key="1">
    <citation type="journal article" date="2014" name="Int. J. Syst. Evol. Microbiol.">
        <title>Bradyrhizobium ottawaense sp. nov., a symbiotic nitrogen fixing bacterium from root nodules of soybeans in Canada.</title>
        <authorList>
            <person name="Yu X."/>
            <person name="Cloutier S."/>
            <person name="Tambong J.T."/>
            <person name="Bromfield E.S."/>
        </authorList>
    </citation>
    <scope>NUCLEOTIDE SEQUENCE [LARGE SCALE GENOMIC DNA]</scope>
    <source>
        <strain evidence="1 2">OO99</strain>
    </source>
</reference>